<dbReference type="EMBL" id="JAESWB010000365">
    <property type="protein sequence ID" value="MBL4954770.1"/>
    <property type="molecule type" value="Genomic_DNA"/>
</dbReference>
<feature type="domain" description="Cobalamin adenosyltransferase-like" evidence="4">
    <location>
        <begin position="85"/>
        <end position="246"/>
    </location>
</feature>
<dbReference type="SUPFAM" id="SSF89028">
    <property type="entry name" value="Cobalamin adenosyltransferase-like"/>
    <property type="match status" value="1"/>
</dbReference>
<dbReference type="Pfam" id="PF01923">
    <property type="entry name" value="Cob_adeno_trans"/>
    <property type="match status" value="1"/>
</dbReference>
<name>A0ABS1TTX7_9BACI</name>
<dbReference type="PIRSF" id="PIRSF012294">
    <property type="entry name" value="ATR_EutT"/>
    <property type="match status" value="1"/>
</dbReference>
<dbReference type="InterPro" id="IPR036451">
    <property type="entry name" value="CblAdoTrfase-like_sf"/>
</dbReference>
<comment type="caution">
    <text evidence="5">The sequence shown here is derived from an EMBL/GenBank/DDBJ whole genome shotgun (WGS) entry which is preliminary data.</text>
</comment>
<evidence type="ECO:0000313" key="6">
    <source>
        <dbReference type="Proteomes" id="UP000623967"/>
    </source>
</evidence>
<dbReference type="InterPro" id="IPR016030">
    <property type="entry name" value="CblAdoTrfase-like"/>
</dbReference>
<reference evidence="5 6" key="1">
    <citation type="submission" date="2021-01" db="EMBL/GenBank/DDBJ databases">
        <title>Genome public.</title>
        <authorList>
            <person name="Liu C."/>
            <person name="Sun Q."/>
        </authorList>
    </citation>
    <scope>NUCLEOTIDE SEQUENCE [LARGE SCALE GENOMIC DNA]</scope>
    <source>
        <strain evidence="5 6">YIM B02564</strain>
    </source>
</reference>
<evidence type="ECO:0000256" key="2">
    <source>
        <dbReference type="ARBA" id="ARBA00022741"/>
    </source>
</evidence>
<gene>
    <name evidence="5" type="ORF">JK635_21665</name>
</gene>
<evidence type="ECO:0000313" key="5">
    <source>
        <dbReference type="EMBL" id="MBL4954770.1"/>
    </source>
</evidence>
<keyword evidence="3" id="KW-0067">ATP-binding</keyword>
<sequence>MAVLTESEIRKLLKGKGLKTTDALEIPKGTVVTPSAKGFLAEHHIKLKFIEKQTAINGQQVAAKIDKSEEKRYPYRTLYGGNLEKKPEHMTALYGNVLVFKDHKRIVLRGKLDSLESKIMETQIAFQKLKVPRLVEDLQEILEFVRNILRCEVLGEEVKEFYLQHMNPTELREMSHHPNKYFGTGHFIPDYQMGEEVVLLNSLRSSVRETELAAYAAFRTETGDAERGDIILALNRLSSLFYIMMFKFKTGQYKS</sequence>
<evidence type="ECO:0000256" key="3">
    <source>
        <dbReference type="ARBA" id="ARBA00022840"/>
    </source>
</evidence>
<dbReference type="Gene3D" id="1.20.1200.10">
    <property type="entry name" value="Cobalamin adenosyltransferase-like"/>
    <property type="match status" value="1"/>
</dbReference>
<accession>A0ABS1TTX7</accession>
<keyword evidence="1" id="KW-0808">Transferase</keyword>
<keyword evidence="6" id="KW-1185">Reference proteome</keyword>
<evidence type="ECO:0000256" key="1">
    <source>
        <dbReference type="ARBA" id="ARBA00022679"/>
    </source>
</evidence>
<evidence type="ECO:0000259" key="4">
    <source>
        <dbReference type="Pfam" id="PF01923"/>
    </source>
</evidence>
<organism evidence="5 6">
    <name type="scientific">Neobacillus paridis</name>
    <dbReference type="NCBI Taxonomy" id="2803862"/>
    <lineage>
        <taxon>Bacteria</taxon>
        <taxon>Bacillati</taxon>
        <taxon>Bacillota</taxon>
        <taxon>Bacilli</taxon>
        <taxon>Bacillales</taxon>
        <taxon>Bacillaceae</taxon>
        <taxon>Neobacillus</taxon>
    </lineage>
</organism>
<dbReference type="Proteomes" id="UP000623967">
    <property type="component" value="Unassembled WGS sequence"/>
</dbReference>
<proteinExistence type="predicted"/>
<protein>
    <submittedName>
        <fullName evidence="5">Cobalamin adenosyltransferase</fullName>
    </submittedName>
</protein>
<keyword evidence="2" id="KW-0547">Nucleotide-binding</keyword>
<dbReference type="RefSeq" id="WP_202656013.1">
    <property type="nucleotide sequence ID" value="NZ_JAESWB010000365.1"/>
</dbReference>
<dbReference type="InterPro" id="IPR009194">
    <property type="entry name" value="AdoTrfase_EutT"/>
</dbReference>